<keyword evidence="3" id="KW-1185">Reference proteome</keyword>
<proteinExistence type="predicted"/>
<evidence type="ECO:0000256" key="1">
    <source>
        <dbReference type="SAM" id="MobiDB-lite"/>
    </source>
</evidence>
<dbReference type="Proteomes" id="UP000267289">
    <property type="component" value="Unassembled WGS sequence"/>
</dbReference>
<protein>
    <submittedName>
        <fullName evidence="2">Uncharacterized protein</fullName>
    </submittedName>
</protein>
<reference evidence="2 3" key="1">
    <citation type="submission" date="2018-09" db="EMBL/GenBank/DDBJ databases">
        <authorList>
            <person name="Tagini F."/>
        </authorList>
    </citation>
    <scope>NUCLEOTIDE SEQUENCE [LARGE SCALE GENOMIC DNA]</scope>
    <source>
        <strain evidence="2 3">MK13</strain>
    </source>
</reference>
<accession>A0A498Q3K9</accession>
<dbReference type="EMBL" id="UPHQ01000130">
    <property type="protein sequence ID" value="VBA39911.1"/>
    <property type="molecule type" value="Genomic_DNA"/>
</dbReference>
<organism evidence="2 3">
    <name type="scientific">Mycobacterium innocens</name>
    <dbReference type="NCBI Taxonomy" id="2341083"/>
    <lineage>
        <taxon>Bacteria</taxon>
        <taxon>Bacillati</taxon>
        <taxon>Actinomycetota</taxon>
        <taxon>Actinomycetes</taxon>
        <taxon>Mycobacteriales</taxon>
        <taxon>Mycobacteriaceae</taxon>
        <taxon>Mycobacterium</taxon>
    </lineage>
</organism>
<feature type="region of interest" description="Disordered" evidence="1">
    <location>
        <begin position="1"/>
        <end position="24"/>
    </location>
</feature>
<evidence type="ECO:0000313" key="3">
    <source>
        <dbReference type="Proteomes" id="UP000267289"/>
    </source>
</evidence>
<name>A0A498Q3K9_9MYCO</name>
<gene>
    <name evidence="2" type="ORF">LAUMK13_02821</name>
</gene>
<evidence type="ECO:0000313" key="2">
    <source>
        <dbReference type="EMBL" id="VBA39911.1"/>
    </source>
</evidence>
<dbReference type="AlphaFoldDB" id="A0A498Q3K9"/>
<sequence>MVASCSVKEWSSGDRLTAPTQGPGEISNVIDLADQAMFLGERATGATGLLQCAWVYNRGLDFDGLRRVHGHLQRGRLSRSIERSPWPFGRHRWVSPRRSSDLEARTPTTSP</sequence>
<feature type="region of interest" description="Disordered" evidence="1">
    <location>
        <begin position="92"/>
        <end position="111"/>
    </location>
</feature>